<dbReference type="GO" id="GO:0000270">
    <property type="term" value="P:peptidoglycan metabolic process"/>
    <property type="evidence" value="ECO:0007669"/>
    <property type="project" value="TreeGrafter"/>
</dbReference>
<dbReference type="InterPro" id="IPR000667">
    <property type="entry name" value="Peptidase_S13"/>
</dbReference>
<reference evidence="4" key="1">
    <citation type="submission" date="2020-02" db="EMBL/GenBank/DDBJ databases">
        <authorList>
            <person name="Meier V. D."/>
        </authorList>
    </citation>
    <scope>NUCLEOTIDE SEQUENCE</scope>
    <source>
        <strain evidence="4">AVDCRST_MAG10</strain>
    </source>
</reference>
<accession>A0A6J4J6E7</accession>
<evidence type="ECO:0000313" key="4">
    <source>
        <dbReference type="EMBL" id="CAA9268288.1"/>
    </source>
</evidence>
<evidence type="ECO:0000256" key="2">
    <source>
        <dbReference type="ARBA" id="ARBA00022801"/>
    </source>
</evidence>
<keyword evidence="4" id="KW-0645">Protease</keyword>
<feature type="signal peptide" evidence="3">
    <location>
        <begin position="1"/>
        <end position="19"/>
    </location>
</feature>
<organism evidence="4">
    <name type="scientific">uncultured Acidimicrobiales bacterium</name>
    <dbReference type="NCBI Taxonomy" id="310071"/>
    <lineage>
        <taxon>Bacteria</taxon>
        <taxon>Bacillati</taxon>
        <taxon>Actinomycetota</taxon>
        <taxon>Acidimicrobiia</taxon>
        <taxon>Acidimicrobiales</taxon>
        <taxon>environmental samples</taxon>
    </lineage>
</organism>
<dbReference type="EC" id="3.4.16.4" evidence="4"/>
<dbReference type="NCBIfam" id="TIGR00666">
    <property type="entry name" value="PBP4"/>
    <property type="match status" value="1"/>
</dbReference>
<dbReference type="Pfam" id="PF02113">
    <property type="entry name" value="Peptidase_S13"/>
    <property type="match status" value="2"/>
</dbReference>
<comment type="similarity">
    <text evidence="1">Belongs to the peptidase S13 family.</text>
</comment>
<name>A0A6J4J6E7_9ACTN</name>
<dbReference type="Gene3D" id="3.40.710.10">
    <property type="entry name" value="DD-peptidase/beta-lactamase superfamily"/>
    <property type="match status" value="2"/>
</dbReference>
<dbReference type="SUPFAM" id="SSF56601">
    <property type="entry name" value="beta-lactamase/transpeptidase-like"/>
    <property type="match status" value="1"/>
</dbReference>
<dbReference type="PRINTS" id="PR00922">
    <property type="entry name" value="DADACBPTASE3"/>
</dbReference>
<gene>
    <name evidence="4" type="ORF">AVDCRST_MAG10-3130</name>
</gene>
<dbReference type="GO" id="GO:0006508">
    <property type="term" value="P:proteolysis"/>
    <property type="evidence" value="ECO:0007669"/>
    <property type="project" value="InterPro"/>
</dbReference>
<keyword evidence="4" id="KW-0121">Carboxypeptidase</keyword>
<sequence>MRSGAILVAVALLSGPVAAGAQAPPPEPAAPRTLTTPVFSMRRVPAMLSRVVAETHLRTDLDRIMTDPVYGAARDRSCLIVSEPGGGPVHYARQPALSLIPASTLKLLTTAAALSQFGPDRRFTTEVRAGAPPADGAVGDLYLVGGGDPLLSTAEFASDGGYMGQSRRMTSVEALADKVVAAGVRRVARILGDESRYDSERLVPSWNPRYIANFDISPLSALVVNKAFASTTPPAVAVSPPAHAATVLAGLLRARGVTVGETGTGKTPATAALVTSIDSPPLSEISAEILQNSDNMAAEMLVKEMSTRPGTPGSTNAGLAAVAERLRQVSGITSEEMTAVDGSGLDRGDKVTCDALQRVVAQGPPALAAGLPVAGRNGTLFRRFLGTAASGRVWAKTGSLEGVAGLSGYVTGAANRNVAFTLLANDLASMSAGAGMQDRVVNVLVAYPRAPSADELGPKPPG</sequence>
<feature type="chain" id="PRO_5038621951" evidence="3">
    <location>
        <begin position="20"/>
        <end position="462"/>
    </location>
</feature>
<proteinExistence type="inferred from homology"/>
<dbReference type="EMBL" id="CADCTB010000192">
    <property type="protein sequence ID" value="CAA9268288.1"/>
    <property type="molecule type" value="Genomic_DNA"/>
</dbReference>
<keyword evidence="3" id="KW-0732">Signal</keyword>
<dbReference type="Gene3D" id="3.50.80.20">
    <property type="entry name" value="D-Ala-D-Ala carboxypeptidase C, peptidase S13"/>
    <property type="match status" value="1"/>
</dbReference>
<dbReference type="GO" id="GO:0009002">
    <property type="term" value="F:serine-type D-Ala-D-Ala carboxypeptidase activity"/>
    <property type="evidence" value="ECO:0007669"/>
    <property type="project" value="UniProtKB-EC"/>
</dbReference>
<protein>
    <submittedName>
        <fullName evidence="4">D-alanyl-D-alanine carboxypeptidase</fullName>
        <ecNumber evidence="4">3.4.16.4</ecNumber>
    </submittedName>
</protein>
<dbReference type="InterPro" id="IPR012338">
    <property type="entry name" value="Beta-lactam/transpept-like"/>
</dbReference>
<dbReference type="AlphaFoldDB" id="A0A6J4J6E7"/>
<evidence type="ECO:0000256" key="1">
    <source>
        <dbReference type="ARBA" id="ARBA00006096"/>
    </source>
</evidence>
<dbReference type="PANTHER" id="PTHR30023">
    <property type="entry name" value="D-ALANYL-D-ALANINE CARBOXYPEPTIDASE"/>
    <property type="match status" value="1"/>
</dbReference>
<dbReference type="PANTHER" id="PTHR30023:SF0">
    <property type="entry name" value="PENICILLIN-SENSITIVE CARBOXYPEPTIDASE A"/>
    <property type="match status" value="1"/>
</dbReference>
<evidence type="ECO:0000256" key="3">
    <source>
        <dbReference type="SAM" id="SignalP"/>
    </source>
</evidence>
<keyword evidence="2 4" id="KW-0378">Hydrolase</keyword>